<dbReference type="SUPFAM" id="SSF55729">
    <property type="entry name" value="Acyl-CoA N-acyltransferases (Nat)"/>
    <property type="match status" value="1"/>
</dbReference>
<evidence type="ECO:0000313" key="4">
    <source>
        <dbReference type="Proteomes" id="UP000703661"/>
    </source>
</evidence>
<feature type="region of interest" description="Disordered" evidence="1">
    <location>
        <begin position="157"/>
        <end position="235"/>
    </location>
</feature>
<protein>
    <recommendedName>
        <fullName evidence="2">N-acetyltransferase domain-containing protein</fullName>
    </recommendedName>
</protein>
<organism evidence="3 4">
    <name type="scientific">Entomortierella chlamydospora</name>
    <dbReference type="NCBI Taxonomy" id="101097"/>
    <lineage>
        <taxon>Eukaryota</taxon>
        <taxon>Fungi</taxon>
        <taxon>Fungi incertae sedis</taxon>
        <taxon>Mucoromycota</taxon>
        <taxon>Mortierellomycotina</taxon>
        <taxon>Mortierellomycetes</taxon>
        <taxon>Mortierellales</taxon>
        <taxon>Mortierellaceae</taxon>
        <taxon>Entomortierella</taxon>
    </lineage>
</organism>
<dbReference type="Pfam" id="PF00583">
    <property type="entry name" value="Acetyltransf_1"/>
    <property type="match status" value="1"/>
</dbReference>
<sequence length="507" mass="56655">MNSTQTEQLGLTDEDDIAIENVVLEKTERPILPSARQCIGQSMDFNTKDISESEIQNPSSELLVGENQAFSGSSEEHLDDRQNGIASLREQEHNRPRSFHDLIFPARLLIGNASRLSLRHSRDVERAVEVSQNRGPSLNHRARLVDSVSVRFERADVFSEEEQAERSSSNSVERDKARSAAPLKSRGQRRLDSDDGKVRNIHEQNMNKENGDKNIGDTSGGGTNRSTTQSMNAEPDHAALSDRYKLKLTHAFANEVYCYIPHCQLQMTSSTESPASKGKVTRPDHLLLRLMTVEDKAEVAALFVNTFRREPLGEYHGVADGEGVGIAEASVVDPVSFVIEDTSLEGPHRLIAFRTSCILTAAKLAAKQKTSREEGPSDAVQAILGRIQDLWLEKTTIFKSNPDAKVMKFIALGVDSRYEGIGLAKELLSAAMSKAIEMKCDAVLVVASAFATQHLFRNRLGFEEIARLRYSDFTWNNKEKRGVEEKPFENLLQPEFLMVFEKKLERQ</sequence>
<accession>A0A9P6MUV7</accession>
<feature type="compositionally biased region" description="Basic and acidic residues" evidence="1">
    <location>
        <begin position="189"/>
        <end position="215"/>
    </location>
</feature>
<dbReference type="InterPro" id="IPR016181">
    <property type="entry name" value="Acyl_CoA_acyltransferase"/>
</dbReference>
<dbReference type="AlphaFoldDB" id="A0A9P6MUV7"/>
<gene>
    <name evidence="3" type="ORF">BGZ80_010521</name>
</gene>
<evidence type="ECO:0000259" key="2">
    <source>
        <dbReference type="Pfam" id="PF00583"/>
    </source>
</evidence>
<evidence type="ECO:0000256" key="1">
    <source>
        <dbReference type="SAM" id="MobiDB-lite"/>
    </source>
</evidence>
<feature type="domain" description="N-acetyltransferase" evidence="2">
    <location>
        <begin position="401"/>
        <end position="462"/>
    </location>
</feature>
<comment type="caution">
    <text evidence="3">The sequence shown here is derived from an EMBL/GenBank/DDBJ whole genome shotgun (WGS) entry which is preliminary data.</text>
</comment>
<evidence type="ECO:0000313" key="3">
    <source>
        <dbReference type="EMBL" id="KAG0014314.1"/>
    </source>
</evidence>
<dbReference type="Gene3D" id="3.40.630.30">
    <property type="match status" value="1"/>
</dbReference>
<dbReference type="EMBL" id="JAAAID010000740">
    <property type="protein sequence ID" value="KAG0014314.1"/>
    <property type="molecule type" value="Genomic_DNA"/>
</dbReference>
<dbReference type="GO" id="GO:0016747">
    <property type="term" value="F:acyltransferase activity, transferring groups other than amino-acyl groups"/>
    <property type="evidence" value="ECO:0007669"/>
    <property type="project" value="InterPro"/>
</dbReference>
<name>A0A9P6MUV7_9FUNG</name>
<proteinExistence type="predicted"/>
<dbReference type="Proteomes" id="UP000703661">
    <property type="component" value="Unassembled WGS sequence"/>
</dbReference>
<keyword evidence="4" id="KW-1185">Reference proteome</keyword>
<dbReference type="InterPro" id="IPR000182">
    <property type="entry name" value="GNAT_dom"/>
</dbReference>
<reference evidence="3" key="1">
    <citation type="journal article" date="2020" name="Fungal Divers.">
        <title>Resolving the Mortierellaceae phylogeny through synthesis of multi-gene phylogenetics and phylogenomics.</title>
        <authorList>
            <person name="Vandepol N."/>
            <person name="Liber J."/>
            <person name="Desiro A."/>
            <person name="Na H."/>
            <person name="Kennedy M."/>
            <person name="Barry K."/>
            <person name="Grigoriev I.V."/>
            <person name="Miller A.N."/>
            <person name="O'Donnell K."/>
            <person name="Stajich J.E."/>
            <person name="Bonito G."/>
        </authorList>
    </citation>
    <scope>NUCLEOTIDE SEQUENCE</scope>
    <source>
        <strain evidence="3">NRRL 2769</strain>
    </source>
</reference>